<evidence type="ECO:0000313" key="3">
    <source>
        <dbReference type="Proteomes" id="UP000623958"/>
    </source>
</evidence>
<keyword evidence="3" id="KW-1185">Reference proteome</keyword>
<reference evidence="2" key="2">
    <citation type="submission" date="2020-09" db="EMBL/GenBank/DDBJ databases">
        <authorList>
            <person name="Sun Q."/>
            <person name="Ohkuma M."/>
        </authorList>
    </citation>
    <scope>NUCLEOTIDE SEQUENCE</scope>
    <source>
        <strain evidence="2">JCM 13306</strain>
    </source>
</reference>
<dbReference type="InterPro" id="IPR012434">
    <property type="entry name" value="DUF1631"/>
</dbReference>
<evidence type="ECO:0000256" key="1">
    <source>
        <dbReference type="SAM" id="MobiDB-lite"/>
    </source>
</evidence>
<sequence>MSASASPPPIGPADPWTASPVSVRARGILQALHARFAQSLANPLKLTMVELERELFRQAERTASHMQADLHAEMQRVRSQGERFETSMISGLADALALRPAPERKQDAGEPAELSLALVEHIDIDRDIALHDIARRESLRCGTSLQLLAQRFGVLAARPAFEIEQIPIGPHALCRILRDAGETLGLRLGTQLLLYRAFEAQMRDRLVELLERANALLAHEGVLPGLVYLPYLGRRSPRRRPAGPPDAASPGAPSAPVGMRPSTSWAGQGPAASWHGAMLGGHPGAGPPLPAPGGPATAPASTGDERHAQDLARLRQWLDVARSAPAGTSPAPRRPATLSQALGLLQARSQAGHPMPPAAGRSIRDVRQQLLAMLREAHGPQADLSAQDHDTFDLLGLLYGEVAREVKPGSPAAGLLERLQVPVARAALADPTFFVRDRHPARELLNAVAESGATWLAEDDTDPQLLQELARAVDQVVDRYQGDDAVFEQAHRQVHAHREAQARKAEMAERRHVEAARGKERLELAKRLAGDSIDRLCEQAGPPRFVQTLLRQAWSDVLTLTLLRQGESSGEWEERRKLTARIAEATCRPAGGTPDTALGGEIEQALVQVGYPADEAAAIARRLSTPGGQDDATSRTELAARLKARPRLGGVDGTPSTPAAPRTPAEQACHDQLRTLPFGTWFEFLAPAQGTAQRRRLSWYSPVTDHALFVNQRGQKAGEYSLDALARMMADGRLRIVTEERSRSIDRAWQAAVRMLRSLAAPSHPAPPQEPSA</sequence>
<comment type="caution">
    <text evidence="2">The sequence shown here is derived from an EMBL/GenBank/DDBJ whole genome shotgun (WGS) entry which is preliminary data.</text>
</comment>
<dbReference type="Pfam" id="PF07793">
    <property type="entry name" value="DUF1631"/>
    <property type="match status" value="1"/>
</dbReference>
<feature type="compositionally biased region" description="Low complexity" evidence="1">
    <location>
        <begin position="245"/>
        <end position="256"/>
    </location>
</feature>
<gene>
    <name evidence="2" type="ORF">GCM10009090_04170</name>
</gene>
<proteinExistence type="predicted"/>
<name>A0A919F501_9XANT</name>
<reference evidence="2" key="1">
    <citation type="journal article" date="2014" name="Int. J. Syst. Evol. Microbiol.">
        <title>Complete genome sequence of Corynebacterium casei LMG S-19264T (=DSM 44701T), isolated from a smear-ripened cheese.</title>
        <authorList>
            <consortium name="US DOE Joint Genome Institute (JGI-PGF)"/>
            <person name="Walter F."/>
            <person name="Albersmeier A."/>
            <person name="Kalinowski J."/>
            <person name="Ruckert C."/>
        </authorList>
    </citation>
    <scope>NUCLEOTIDE SEQUENCE</scope>
    <source>
        <strain evidence="2">JCM 13306</strain>
    </source>
</reference>
<dbReference type="RefSeq" id="WP_434028450.1">
    <property type="nucleotide sequence ID" value="NZ_BNBA01000002.1"/>
</dbReference>
<evidence type="ECO:0008006" key="4">
    <source>
        <dbReference type="Google" id="ProtNLM"/>
    </source>
</evidence>
<organism evidence="2 3">
    <name type="scientific">Xanthomonas boreopolis</name>
    <dbReference type="NCBI Taxonomy" id="86183"/>
    <lineage>
        <taxon>Bacteria</taxon>
        <taxon>Pseudomonadati</taxon>
        <taxon>Pseudomonadota</taxon>
        <taxon>Gammaproteobacteria</taxon>
        <taxon>Lysobacterales</taxon>
        <taxon>Lysobacteraceae</taxon>
        <taxon>Xanthomonas</taxon>
    </lineage>
</organism>
<feature type="region of interest" description="Disordered" evidence="1">
    <location>
        <begin position="237"/>
        <end position="306"/>
    </location>
</feature>
<evidence type="ECO:0000313" key="2">
    <source>
        <dbReference type="EMBL" id="GHH47548.1"/>
    </source>
</evidence>
<dbReference type="AlphaFoldDB" id="A0A919F501"/>
<protein>
    <recommendedName>
        <fullName evidence="4">Thymidine phosphorylase</fullName>
    </recommendedName>
</protein>
<accession>A0A919F501</accession>
<dbReference type="EMBL" id="BNBA01000002">
    <property type="protein sequence ID" value="GHH47548.1"/>
    <property type="molecule type" value="Genomic_DNA"/>
</dbReference>
<dbReference type="Proteomes" id="UP000623958">
    <property type="component" value="Unassembled WGS sequence"/>
</dbReference>